<keyword evidence="6" id="KW-0328">Glycosyltransferase</keyword>
<dbReference type="Pfam" id="PF14681">
    <property type="entry name" value="UPRTase"/>
    <property type="match status" value="1"/>
</dbReference>
<comment type="similarity">
    <text evidence="3">Belongs to the UPRTase family.</text>
</comment>
<feature type="domain" description="Phosphoribosyltransferase" evidence="10">
    <location>
        <begin position="39"/>
        <end position="251"/>
    </location>
</feature>
<dbReference type="GO" id="GO:0008655">
    <property type="term" value="P:pyrimidine-containing compound salvage"/>
    <property type="evidence" value="ECO:0007669"/>
    <property type="project" value="UniProtKB-ARBA"/>
</dbReference>
<dbReference type="GO" id="GO:0005525">
    <property type="term" value="F:GTP binding"/>
    <property type="evidence" value="ECO:0007669"/>
    <property type="project" value="UniProtKB-KW"/>
</dbReference>
<name>A0A409X1I7_PSICY</name>
<keyword evidence="5" id="KW-0021">Allosteric enzyme</keyword>
<dbReference type="OrthoDB" id="106623at2759"/>
<dbReference type="AlphaFoldDB" id="A0A409X1I7"/>
<dbReference type="EMBL" id="NHYD01002842">
    <property type="protein sequence ID" value="PPQ84620.1"/>
    <property type="molecule type" value="Genomic_DNA"/>
</dbReference>
<dbReference type="Proteomes" id="UP000283269">
    <property type="component" value="Unassembled WGS sequence"/>
</dbReference>
<evidence type="ECO:0000256" key="4">
    <source>
        <dbReference type="ARBA" id="ARBA00011894"/>
    </source>
</evidence>
<dbReference type="EC" id="2.4.2.9" evidence="4"/>
<comment type="caution">
    <text evidence="11">The sequence shown here is derived from an EMBL/GenBank/DDBJ whole genome shotgun (WGS) entry which is preliminary data.</text>
</comment>
<accession>A0A409X1I7</accession>
<keyword evidence="9" id="KW-0342">GTP-binding</keyword>
<evidence type="ECO:0000259" key="10">
    <source>
        <dbReference type="Pfam" id="PF14681"/>
    </source>
</evidence>
<evidence type="ECO:0000256" key="1">
    <source>
        <dbReference type="ARBA" id="ARBA00001946"/>
    </source>
</evidence>
<dbReference type="InParanoid" id="A0A409X1I7"/>
<organism evidence="11 12">
    <name type="scientific">Psilocybe cyanescens</name>
    <dbReference type="NCBI Taxonomy" id="93625"/>
    <lineage>
        <taxon>Eukaryota</taxon>
        <taxon>Fungi</taxon>
        <taxon>Dikarya</taxon>
        <taxon>Basidiomycota</taxon>
        <taxon>Agaricomycotina</taxon>
        <taxon>Agaricomycetes</taxon>
        <taxon>Agaricomycetidae</taxon>
        <taxon>Agaricales</taxon>
        <taxon>Agaricineae</taxon>
        <taxon>Strophariaceae</taxon>
        <taxon>Psilocybe</taxon>
    </lineage>
</organism>
<gene>
    <name evidence="11" type="ORF">CVT25_015717</name>
</gene>
<proteinExistence type="inferred from homology"/>
<dbReference type="FunFam" id="3.40.50.2020:FF:000023">
    <property type="entry name" value="Probable uracil phosphoribosyltransferase"/>
    <property type="match status" value="1"/>
</dbReference>
<dbReference type="InterPro" id="IPR029057">
    <property type="entry name" value="PRTase-like"/>
</dbReference>
<dbReference type="STRING" id="93625.A0A409X1I7"/>
<dbReference type="FunCoup" id="A0A409X1I7">
    <property type="interactions" value="148"/>
</dbReference>
<dbReference type="NCBIfam" id="NF001097">
    <property type="entry name" value="PRK00129.1"/>
    <property type="match status" value="1"/>
</dbReference>
<evidence type="ECO:0000256" key="6">
    <source>
        <dbReference type="ARBA" id="ARBA00022676"/>
    </source>
</evidence>
<dbReference type="InterPro" id="IPR000836">
    <property type="entry name" value="PRTase_dom"/>
</dbReference>
<comment type="cofactor">
    <cofactor evidence="1">
        <name>Mg(2+)</name>
        <dbReference type="ChEBI" id="CHEBI:18420"/>
    </cofactor>
</comment>
<protein>
    <recommendedName>
        <fullName evidence="4">uracil phosphoribosyltransferase</fullName>
        <ecNumber evidence="4">2.4.2.9</ecNumber>
    </recommendedName>
</protein>
<dbReference type="CDD" id="cd06223">
    <property type="entry name" value="PRTases_typeI"/>
    <property type="match status" value="1"/>
</dbReference>
<dbReference type="SUPFAM" id="SSF53271">
    <property type="entry name" value="PRTase-like"/>
    <property type="match status" value="1"/>
</dbReference>
<evidence type="ECO:0000256" key="3">
    <source>
        <dbReference type="ARBA" id="ARBA00009516"/>
    </source>
</evidence>
<sequence>MSLNKKSDVPPPAPPLPAQINNTNLAHLNPLPPSVFTLPQTAQLEALYTIIRNKETSRGDFLFYSDRIIRLLVEEGLNHLPVVARTVETPTGAVYNGVGFEGKICGVSILRAGEAMEAGLREVCRSVRIGKILIQRIGGRILGRRNHPPKVVLLQEFCLQFPQDIASRYVLLLDPMLATGGSAMKAVEVLMEHGVPEERIIFINLIAAPEGLTTFCSRFPSVKVITGWIDQGLNDKAYIIPGLGDFGERRYEFFTLNVGIGLNFLNLARYCT</sequence>
<comment type="pathway">
    <text evidence="2">Pyrimidine metabolism; UMP biosynthesis via salvage pathway; UMP from uracil: step 1/1.</text>
</comment>
<keyword evidence="7" id="KW-0808">Transferase</keyword>
<reference evidence="11 12" key="1">
    <citation type="journal article" date="2018" name="Evol. Lett.">
        <title>Horizontal gene cluster transfer increased hallucinogenic mushroom diversity.</title>
        <authorList>
            <person name="Reynolds H.T."/>
            <person name="Vijayakumar V."/>
            <person name="Gluck-Thaler E."/>
            <person name="Korotkin H.B."/>
            <person name="Matheny P.B."/>
            <person name="Slot J.C."/>
        </authorList>
    </citation>
    <scope>NUCLEOTIDE SEQUENCE [LARGE SCALE GENOMIC DNA]</scope>
    <source>
        <strain evidence="11 12">2631</strain>
    </source>
</reference>
<dbReference type="Gene3D" id="3.40.50.2020">
    <property type="match status" value="1"/>
</dbReference>
<evidence type="ECO:0000256" key="7">
    <source>
        <dbReference type="ARBA" id="ARBA00022679"/>
    </source>
</evidence>
<evidence type="ECO:0000313" key="12">
    <source>
        <dbReference type="Proteomes" id="UP000283269"/>
    </source>
</evidence>
<dbReference type="GO" id="GO:0004845">
    <property type="term" value="F:uracil phosphoribosyltransferase activity"/>
    <property type="evidence" value="ECO:0007669"/>
    <property type="project" value="UniProtKB-EC"/>
</dbReference>
<keyword evidence="8" id="KW-0547">Nucleotide-binding</keyword>
<evidence type="ECO:0000256" key="8">
    <source>
        <dbReference type="ARBA" id="ARBA00022741"/>
    </source>
</evidence>
<evidence type="ECO:0000313" key="11">
    <source>
        <dbReference type="EMBL" id="PPQ84620.1"/>
    </source>
</evidence>
<evidence type="ECO:0000256" key="2">
    <source>
        <dbReference type="ARBA" id="ARBA00005180"/>
    </source>
</evidence>
<evidence type="ECO:0000256" key="5">
    <source>
        <dbReference type="ARBA" id="ARBA00022533"/>
    </source>
</evidence>
<keyword evidence="12" id="KW-1185">Reference proteome</keyword>
<evidence type="ECO:0000256" key="9">
    <source>
        <dbReference type="ARBA" id="ARBA00023134"/>
    </source>
</evidence>